<keyword evidence="6" id="KW-0677">Repeat</keyword>
<dbReference type="InterPro" id="IPR001343">
    <property type="entry name" value="Hemolysn_Ca-bd"/>
</dbReference>
<evidence type="ECO:0000256" key="9">
    <source>
        <dbReference type="SAM" id="MobiDB-lite"/>
    </source>
</evidence>
<dbReference type="SUPFAM" id="SSF51120">
    <property type="entry name" value="beta-Roll"/>
    <property type="match status" value="2"/>
</dbReference>
<dbReference type="InterPro" id="IPR050557">
    <property type="entry name" value="RTX_toxin/Mannuronan_C5-epim"/>
</dbReference>
<dbReference type="RefSeq" id="WP_072506941.1">
    <property type="nucleotide sequence ID" value="NZ_CP016368.1"/>
</dbReference>
<dbReference type="AlphaFoldDB" id="A0A1L3IBA9"/>
<comment type="subcellular location">
    <subcellularLocation>
        <location evidence="2">Membrane</location>
    </subcellularLocation>
    <subcellularLocation>
        <location evidence="3">Secreted</location>
    </subcellularLocation>
</comment>
<dbReference type="GO" id="GO:0005509">
    <property type="term" value="F:calcium ion binding"/>
    <property type="evidence" value="ECO:0007669"/>
    <property type="project" value="InterPro"/>
</dbReference>
<dbReference type="PRINTS" id="PR01488">
    <property type="entry name" value="RTXTOXINA"/>
</dbReference>
<evidence type="ECO:0000256" key="4">
    <source>
        <dbReference type="ARBA" id="ARBA00022525"/>
    </source>
</evidence>
<name>A0A1L3IBA9_9RHOB</name>
<dbReference type="PRINTS" id="PR00313">
    <property type="entry name" value="CABNDNGRPT"/>
</dbReference>
<gene>
    <name evidence="11" type="ORF">PhaeoP97_04011</name>
</gene>
<evidence type="ECO:0000313" key="11">
    <source>
        <dbReference type="EMBL" id="APG49361.1"/>
    </source>
</evidence>
<keyword evidence="8" id="KW-0472">Membrane</keyword>
<dbReference type="Pfam" id="PF08548">
    <property type="entry name" value="Peptidase_M10_C"/>
    <property type="match status" value="1"/>
</dbReference>
<keyword evidence="4" id="KW-0964">Secreted</keyword>
<dbReference type="PROSITE" id="PS00330">
    <property type="entry name" value="HEMOLYSIN_CALCIUM"/>
    <property type="match status" value="2"/>
</dbReference>
<feature type="compositionally biased region" description="Basic and acidic residues" evidence="9">
    <location>
        <begin position="371"/>
        <end position="385"/>
    </location>
</feature>
<dbReference type="PANTHER" id="PTHR38340:SF1">
    <property type="entry name" value="S-LAYER PROTEIN"/>
    <property type="match status" value="1"/>
</dbReference>
<comment type="cofactor">
    <cofactor evidence="1">
        <name>Ca(2+)</name>
        <dbReference type="ChEBI" id="CHEBI:29108"/>
    </cofactor>
</comment>
<dbReference type="Pfam" id="PF00353">
    <property type="entry name" value="HemolysinCabind"/>
    <property type="match status" value="2"/>
</dbReference>
<dbReference type="InterPro" id="IPR011049">
    <property type="entry name" value="Serralysin-like_metalloprot_C"/>
</dbReference>
<dbReference type="GO" id="GO:0005615">
    <property type="term" value="C:extracellular space"/>
    <property type="evidence" value="ECO:0007669"/>
    <property type="project" value="InterPro"/>
</dbReference>
<feature type="domain" description="Peptidase M10 serralysin C-terminal" evidence="10">
    <location>
        <begin position="220"/>
        <end position="439"/>
    </location>
</feature>
<dbReference type="GO" id="GO:0090729">
    <property type="term" value="F:toxin activity"/>
    <property type="evidence" value="ECO:0007669"/>
    <property type="project" value="UniProtKB-KW"/>
</dbReference>
<evidence type="ECO:0000259" key="10">
    <source>
        <dbReference type="Pfam" id="PF08548"/>
    </source>
</evidence>
<protein>
    <submittedName>
        <fullName evidence="11">Putative metallopeptidase</fullName>
    </submittedName>
</protein>
<geneLocation type="plasmid" evidence="12">
    <name>pp97_d</name>
</geneLocation>
<sequence length="483" mass="51429">MPTYQDYRALLVGGADGWHEGDDVIRYHFLSSVPDYYDYDPDFGDYDVGGEYLPEGATVNMDPAERQMMLQAVAAWNEVANLNLIPARGGTADLTFASAHFANAGLFGFIVDFPDPSDLGTRPSPAGDLWLNNSNPDQYVPGIGPILGHTSWNTYLHELGHALGLHHPNEMPENPTTPGQFTVMSYLPHPGDADLGQDLQGWALTPMLWDMQAVQALYGANTETRTDATVYLGAGDGRGGQAYQYGADGMTVQGGDGVARNVSLTIWDAGGQDLIDASDIETNSRIDLRPGQYSSIGALENNVAMAAAVRLDGRTLNLIEDAWGGAGNDHLIGNGAANELLGNAGRDTLAGARGGDELSGGQGSDRLQGGKGHDALEGGRGRDTLKGGAGQDRLDGGDGNDRMAGGRGADVFVFSQGADVVIDFQSNDRIDMRATTGVSDFADLRDDHLEVRGADLVIRDDTGWSLTLQDTAFDVLRTDDFLF</sequence>
<evidence type="ECO:0000313" key="12">
    <source>
        <dbReference type="Proteomes" id="UP000183859"/>
    </source>
</evidence>
<evidence type="ECO:0000256" key="5">
    <source>
        <dbReference type="ARBA" id="ARBA00022656"/>
    </source>
</evidence>
<evidence type="ECO:0000256" key="1">
    <source>
        <dbReference type="ARBA" id="ARBA00001913"/>
    </source>
</evidence>
<evidence type="ECO:0000256" key="2">
    <source>
        <dbReference type="ARBA" id="ARBA00004370"/>
    </source>
</evidence>
<keyword evidence="5" id="KW-0800">Toxin</keyword>
<accession>A0A1L3IBA9</accession>
<dbReference type="SUPFAM" id="SSF55486">
    <property type="entry name" value="Metalloproteases ('zincins'), catalytic domain"/>
    <property type="match status" value="1"/>
</dbReference>
<dbReference type="InterPro" id="IPR013858">
    <property type="entry name" value="Peptidase_M10B_C"/>
</dbReference>
<dbReference type="PANTHER" id="PTHR38340">
    <property type="entry name" value="S-LAYER PROTEIN"/>
    <property type="match status" value="1"/>
</dbReference>
<keyword evidence="12" id="KW-1185">Reference proteome</keyword>
<dbReference type="OrthoDB" id="733404at2"/>
<dbReference type="GO" id="GO:0016020">
    <property type="term" value="C:membrane"/>
    <property type="evidence" value="ECO:0007669"/>
    <property type="project" value="UniProtKB-SubCell"/>
</dbReference>
<reference evidence="12" key="1">
    <citation type="submission" date="2016-07" db="EMBL/GenBank/DDBJ databases">
        <title>Phaeobacter portensis sp. nov., a tropodithietic acid producing bacterium isolated from a German harbor.</title>
        <authorList>
            <person name="Freese H.M."/>
            <person name="Bunk B."/>
            <person name="Breider S."/>
            <person name="Brinkhoff T."/>
        </authorList>
    </citation>
    <scope>NUCLEOTIDE SEQUENCE [LARGE SCALE GENOMIC DNA]</scope>
    <source>
        <strain evidence="12">P97</strain>
        <plasmid evidence="12">pp97_d</plasmid>
    </source>
</reference>
<evidence type="ECO:0000256" key="3">
    <source>
        <dbReference type="ARBA" id="ARBA00004613"/>
    </source>
</evidence>
<feature type="region of interest" description="Disordered" evidence="9">
    <location>
        <begin position="351"/>
        <end position="401"/>
    </location>
</feature>
<feature type="compositionally biased region" description="Basic and acidic residues" evidence="9">
    <location>
        <begin position="392"/>
        <end position="401"/>
    </location>
</feature>
<proteinExistence type="predicted"/>
<dbReference type="InterPro" id="IPR018511">
    <property type="entry name" value="Hemolysin-typ_Ca-bd_CS"/>
</dbReference>
<keyword evidence="11" id="KW-0614">Plasmid</keyword>
<evidence type="ECO:0000256" key="8">
    <source>
        <dbReference type="ARBA" id="ARBA00023136"/>
    </source>
</evidence>
<dbReference type="Gene3D" id="3.40.390.10">
    <property type="entry name" value="Collagenase (Catalytic Domain)"/>
    <property type="match status" value="1"/>
</dbReference>
<evidence type="ECO:0000256" key="7">
    <source>
        <dbReference type="ARBA" id="ARBA00023026"/>
    </source>
</evidence>
<dbReference type="InterPro" id="IPR003995">
    <property type="entry name" value="RTX_toxin_determinant-A"/>
</dbReference>
<dbReference type="Proteomes" id="UP000183859">
    <property type="component" value="Plasmid pP97_d"/>
</dbReference>
<keyword evidence="7" id="KW-0843">Virulence</keyword>
<dbReference type="EMBL" id="CP016368">
    <property type="protein sequence ID" value="APG49361.1"/>
    <property type="molecule type" value="Genomic_DNA"/>
</dbReference>
<dbReference type="InterPro" id="IPR024079">
    <property type="entry name" value="MetalloPept_cat_dom_sf"/>
</dbReference>
<evidence type="ECO:0000256" key="6">
    <source>
        <dbReference type="ARBA" id="ARBA00022737"/>
    </source>
</evidence>
<dbReference type="KEGG" id="php:PhaeoP97_04011"/>
<dbReference type="GO" id="GO:0008237">
    <property type="term" value="F:metallopeptidase activity"/>
    <property type="evidence" value="ECO:0007669"/>
    <property type="project" value="InterPro"/>
</dbReference>
<organism evidence="11 12">
    <name type="scientific">Phaeobacter porticola</name>
    <dbReference type="NCBI Taxonomy" id="1844006"/>
    <lineage>
        <taxon>Bacteria</taxon>
        <taxon>Pseudomonadati</taxon>
        <taxon>Pseudomonadota</taxon>
        <taxon>Alphaproteobacteria</taxon>
        <taxon>Rhodobacterales</taxon>
        <taxon>Roseobacteraceae</taxon>
        <taxon>Phaeobacter</taxon>
    </lineage>
</organism>
<dbReference type="Gene3D" id="2.150.10.10">
    <property type="entry name" value="Serralysin-like metalloprotease, C-terminal"/>
    <property type="match status" value="2"/>
</dbReference>